<name>A0A0A8ZQZ0_ARUDO</name>
<sequence>MAKVWCPANSVSFQLCQPREEADVLDAGKVAQHASSCSPVCRRHRWPVSPSSLFSDEPYQLQSGVDVPKSLAYSCCSSNPVSTAGVSTRVTNWTSTLKGERPRRAAEQPAGVRPGGVAARVQIQLPLCCSGRQPATTFDSASSLAGTYYLPASDLTLGCLDVRRSDQIFCRGQSSRRAKFGARKKRLVGCQAKVGHYQNWS</sequence>
<dbReference type="AlphaFoldDB" id="A0A0A8ZQZ0"/>
<reference evidence="1" key="1">
    <citation type="submission" date="2014-09" db="EMBL/GenBank/DDBJ databases">
        <authorList>
            <person name="Magalhaes I.L.F."/>
            <person name="Oliveira U."/>
            <person name="Santos F.R."/>
            <person name="Vidigal T.H.D.A."/>
            <person name="Brescovit A.D."/>
            <person name="Santos A.J."/>
        </authorList>
    </citation>
    <scope>NUCLEOTIDE SEQUENCE</scope>
    <source>
        <tissue evidence="1">Shoot tissue taken approximately 20 cm above the soil surface</tissue>
    </source>
</reference>
<protein>
    <submittedName>
        <fullName evidence="1">Uncharacterized protein</fullName>
    </submittedName>
</protein>
<reference evidence="1" key="2">
    <citation type="journal article" date="2015" name="Data Brief">
        <title>Shoot transcriptome of the giant reed, Arundo donax.</title>
        <authorList>
            <person name="Barrero R.A."/>
            <person name="Guerrero F.D."/>
            <person name="Moolhuijzen P."/>
            <person name="Goolsby J.A."/>
            <person name="Tidwell J."/>
            <person name="Bellgard S.E."/>
            <person name="Bellgard M.I."/>
        </authorList>
    </citation>
    <scope>NUCLEOTIDE SEQUENCE</scope>
    <source>
        <tissue evidence="1">Shoot tissue taken approximately 20 cm above the soil surface</tissue>
    </source>
</reference>
<dbReference type="EMBL" id="GBRH01260633">
    <property type="protein sequence ID" value="JAD37262.1"/>
    <property type="molecule type" value="Transcribed_RNA"/>
</dbReference>
<proteinExistence type="predicted"/>
<organism evidence="1">
    <name type="scientific">Arundo donax</name>
    <name type="common">Giant reed</name>
    <name type="synonym">Donax arundinaceus</name>
    <dbReference type="NCBI Taxonomy" id="35708"/>
    <lineage>
        <taxon>Eukaryota</taxon>
        <taxon>Viridiplantae</taxon>
        <taxon>Streptophyta</taxon>
        <taxon>Embryophyta</taxon>
        <taxon>Tracheophyta</taxon>
        <taxon>Spermatophyta</taxon>
        <taxon>Magnoliopsida</taxon>
        <taxon>Liliopsida</taxon>
        <taxon>Poales</taxon>
        <taxon>Poaceae</taxon>
        <taxon>PACMAD clade</taxon>
        <taxon>Arundinoideae</taxon>
        <taxon>Arundineae</taxon>
        <taxon>Arundo</taxon>
    </lineage>
</organism>
<evidence type="ECO:0000313" key="1">
    <source>
        <dbReference type="EMBL" id="JAD37262.1"/>
    </source>
</evidence>
<accession>A0A0A8ZQZ0</accession>